<dbReference type="InterPro" id="IPR007344">
    <property type="entry name" value="GrpB/CoaE"/>
</dbReference>
<dbReference type="Pfam" id="PF04229">
    <property type="entry name" value="GrpB"/>
    <property type="match status" value="1"/>
</dbReference>
<dbReference type="Proteomes" id="UP000626148">
    <property type="component" value="Unassembled WGS sequence"/>
</dbReference>
<dbReference type="InterPro" id="IPR043519">
    <property type="entry name" value="NT_sf"/>
</dbReference>
<dbReference type="Gene3D" id="3.30.460.10">
    <property type="entry name" value="Beta Polymerase, domain 2"/>
    <property type="match status" value="1"/>
</dbReference>
<dbReference type="RefSeq" id="WP_189606897.1">
    <property type="nucleotide sequence ID" value="NZ_BMXR01000001.1"/>
</dbReference>
<evidence type="ECO:0000313" key="2">
    <source>
        <dbReference type="Proteomes" id="UP000626148"/>
    </source>
</evidence>
<dbReference type="PANTHER" id="PTHR34822:SF1">
    <property type="entry name" value="GRPB FAMILY PROTEIN"/>
    <property type="match status" value="1"/>
</dbReference>
<sequence length="175" mass="20339">MRRIDVVDYRPEWPNEYRHEEGRLTSTLGECLVAVHHIGSTSVPGLAAKPVIDILLEVRDLEELDTYDSAMARLGYEVMGEFGIERRRFYRKGGDQRTHHVHAFPAGDEHVTRHLAFRDYLIAHPEVADEYDRLKRKIADEYRTDSDGYCGAKNDFVVHHEYLALAWFSNRTHTL</sequence>
<dbReference type="SUPFAM" id="SSF81301">
    <property type="entry name" value="Nucleotidyltransferase"/>
    <property type="match status" value="1"/>
</dbReference>
<name>A0A918N625_9GAMM</name>
<dbReference type="EMBL" id="BMXR01000001">
    <property type="protein sequence ID" value="GGX41155.1"/>
    <property type="molecule type" value="Genomic_DNA"/>
</dbReference>
<evidence type="ECO:0000313" key="1">
    <source>
        <dbReference type="EMBL" id="GGX41155.1"/>
    </source>
</evidence>
<dbReference type="AlphaFoldDB" id="A0A918N625"/>
<comment type="caution">
    <text evidence="1">The sequence shown here is derived from an EMBL/GenBank/DDBJ whole genome shotgun (WGS) entry which is preliminary data.</text>
</comment>
<accession>A0A918N625</accession>
<reference evidence="1" key="1">
    <citation type="journal article" date="2014" name="Int. J. Syst. Evol. Microbiol.">
        <title>Complete genome sequence of Corynebacterium casei LMG S-19264T (=DSM 44701T), isolated from a smear-ripened cheese.</title>
        <authorList>
            <consortium name="US DOE Joint Genome Institute (JGI-PGF)"/>
            <person name="Walter F."/>
            <person name="Albersmeier A."/>
            <person name="Kalinowski J."/>
            <person name="Ruckert C."/>
        </authorList>
    </citation>
    <scope>NUCLEOTIDE SEQUENCE</scope>
    <source>
        <strain evidence="1">KCTC 22169</strain>
    </source>
</reference>
<dbReference type="PANTHER" id="PTHR34822">
    <property type="entry name" value="GRPB DOMAIN PROTEIN (AFU_ORTHOLOGUE AFUA_1G01530)"/>
    <property type="match status" value="1"/>
</dbReference>
<protein>
    <recommendedName>
        <fullName evidence="3">GrpB family protein</fullName>
    </recommendedName>
</protein>
<reference evidence="1" key="2">
    <citation type="submission" date="2020-09" db="EMBL/GenBank/DDBJ databases">
        <authorList>
            <person name="Sun Q."/>
            <person name="Kim S."/>
        </authorList>
    </citation>
    <scope>NUCLEOTIDE SEQUENCE</scope>
    <source>
        <strain evidence="1">KCTC 22169</strain>
    </source>
</reference>
<gene>
    <name evidence="1" type="primary">grpB</name>
    <name evidence="1" type="ORF">GCM10007392_05000</name>
</gene>
<organism evidence="1 2">
    <name type="scientific">Saccharospirillum salsuginis</name>
    <dbReference type="NCBI Taxonomy" id="418750"/>
    <lineage>
        <taxon>Bacteria</taxon>
        <taxon>Pseudomonadati</taxon>
        <taxon>Pseudomonadota</taxon>
        <taxon>Gammaproteobacteria</taxon>
        <taxon>Oceanospirillales</taxon>
        <taxon>Saccharospirillaceae</taxon>
        <taxon>Saccharospirillum</taxon>
    </lineage>
</organism>
<keyword evidence="2" id="KW-1185">Reference proteome</keyword>
<evidence type="ECO:0008006" key="3">
    <source>
        <dbReference type="Google" id="ProtNLM"/>
    </source>
</evidence>
<proteinExistence type="predicted"/>